<evidence type="ECO:0000313" key="3">
    <source>
        <dbReference type="EnsemblFungi" id="MAPG_10848T0"/>
    </source>
</evidence>
<evidence type="ECO:0000256" key="1">
    <source>
        <dbReference type="SAM" id="MobiDB-lite"/>
    </source>
</evidence>
<protein>
    <submittedName>
        <fullName evidence="2 3">Uncharacterized protein</fullName>
    </submittedName>
</protein>
<dbReference type="AlphaFoldDB" id="A0A0C4EDP2"/>
<evidence type="ECO:0000313" key="2">
    <source>
        <dbReference type="EMBL" id="KLU91899.1"/>
    </source>
</evidence>
<proteinExistence type="predicted"/>
<gene>
    <name evidence="2" type="ORF">MAPG_10848</name>
</gene>
<reference evidence="3" key="4">
    <citation type="journal article" date="2015" name="G3 (Bethesda)">
        <title>Genome sequences of three phytopathogenic species of the Magnaporthaceae family of fungi.</title>
        <authorList>
            <person name="Okagaki L.H."/>
            <person name="Nunes C.C."/>
            <person name="Sailsbery J."/>
            <person name="Clay B."/>
            <person name="Brown D."/>
            <person name="John T."/>
            <person name="Oh Y."/>
            <person name="Young N."/>
            <person name="Fitzgerald M."/>
            <person name="Haas B.J."/>
            <person name="Zeng Q."/>
            <person name="Young S."/>
            <person name="Adiconis X."/>
            <person name="Fan L."/>
            <person name="Levin J.Z."/>
            <person name="Mitchell T.K."/>
            <person name="Okubara P.A."/>
            <person name="Farman M.L."/>
            <person name="Kohn L.M."/>
            <person name="Birren B."/>
            <person name="Ma L.-J."/>
            <person name="Dean R.A."/>
        </authorList>
    </citation>
    <scope>NUCLEOTIDE SEQUENCE</scope>
    <source>
        <strain evidence="3">ATCC 64411 / 73-15</strain>
    </source>
</reference>
<dbReference type="VEuPathDB" id="FungiDB:MAPG_10848"/>
<reference evidence="2" key="3">
    <citation type="submission" date="2011-03" db="EMBL/GenBank/DDBJ databases">
        <title>Annotation of Magnaporthe poae ATCC 64411.</title>
        <authorList>
            <person name="Ma L.-J."/>
            <person name="Dead R."/>
            <person name="Young S.K."/>
            <person name="Zeng Q."/>
            <person name="Gargeya S."/>
            <person name="Fitzgerald M."/>
            <person name="Haas B."/>
            <person name="Abouelleil A."/>
            <person name="Alvarado L."/>
            <person name="Arachchi H.M."/>
            <person name="Berlin A."/>
            <person name="Brown A."/>
            <person name="Chapman S.B."/>
            <person name="Chen Z."/>
            <person name="Dunbar C."/>
            <person name="Freedman E."/>
            <person name="Gearin G."/>
            <person name="Gellesch M."/>
            <person name="Goldberg J."/>
            <person name="Griggs A."/>
            <person name="Gujja S."/>
            <person name="Heiman D."/>
            <person name="Howarth C."/>
            <person name="Larson L."/>
            <person name="Lui A."/>
            <person name="MacDonald P.J.P."/>
            <person name="Mehta T."/>
            <person name="Montmayeur A."/>
            <person name="Murphy C."/>
            <person name="Neiman D."/>
            <person name="Pearson M."/>
            <person name="Priest M."/>
            <person name="Roberts A."/>
            <person name="Saif S."/>
            <person name="Shea T."/>
            <person name="Shenoy N."/>
            <person name="Sisk P."/>
            <person name="Stolte C."/>
            <person name="Sykes S."/>
            <person name="Yandava C."/>
            <person name="Wortman J."/>
            <person name="Nusbaum C."/>
            <person name="Birren B."/>
        </authorList>
    </citation>
    <scope>NUCLEOTIDE SEQUENCE</scope>
    <source>
        <strain evidence="2">ATCC 64411</strain>
    </source>
</reference>
<feature type="compositionally biased region" description="Basic residues" evidence="1">
    <location>
        <begin position="14"/>
        <end position="25"/>
    </location>
</feature>
<feature type="compositionally biased region" description="Basic residues" evidence="1">
    <location>
        <begin position="38"/>
        <end position="49"/>
    </location>
</feature>
<accession>A0A0C4EDP2</accession>
<feature type="region of interest" description="Disordered" evidence="1">
    <location>
        <begin position="1"/>
        <end position="100"/>
    </location>
</feature>
<organism evidence="3 4">
    <name type="scientific">Magnaporthiopsis poae (strain ATCC 64411 / 73-15)</name>
    <name type="common">Kentucky bluegrass fungus</name>
    <name type="synonym">Magnaporthe poae</name>
    <dbReference type="NCBI Taxonomy" id="644358"/>
    <lineage>
        <taxon>Eukaryota</taxon>
        <taxon>Fungi</taxon>
        <taxon>Dikarya</taxon>
        <taxon>Ascomycota</taxon>
        <taxon>Pezizomycotina</taxon>
        <taxon>Sordariomycetes</taxon>
        <taxon>Sordariomycetidae</taxon>
        <taxon>Magnaporthales</taxon>
        <taxon>Magnaporthaceae</taxon>
        <taxon>Magnaporthiopsis</taxon>
    </lineage>
</organism>
<dbReference type="Proteomes" id="UP000011715">
    <property type="component" value="Unassembled WGS sequence"/>
</dbReference>
<dbReference type="EnsemblFungi" id="MAPG_10848T0">
    <property type="protein sequence ID" value="MAPG_10848T0"/>
    <property type="gene ID" value="MAPG_10848"/>
</dbReference>
<name>A0A0C4EDP2_MAGP6</name>
<sequence length="144" mass="15947">MQMLINIVPDKGEKHKRGRRRHRPRNHGEVARVAGGPHHTHQRFVKPKPARAAGNSNNATRPRPPLRRWSGSSITGRSKHGAVKPASGRGEWRSGRGGRGRRMAALGAEEYVDDGETARWLRRVCDGGTFVTAKVPVKGFSLHK</sequence>
<reference evidence="3" key="5">
    <citation type="submission" date="2015-06" db="UniProtKB">
        <authorList>
            <consortium name="EnsemblFungi"/>
        </authorList>
    </citation>
    <scope>IDENTIFICATION</scope>
    <source>
        <strain evidence="3">ATCC 64411</strain>
    </source>
</reference>
<reference evidence="2" key="2">
    <citation type="submission" date="2010-05" db="EMBL/GenBank/DDBJ databases">
        <title>The Genome Sequence of Magnaporthe poae strain ATCC 64411.</title>
        <authorList>
            <consortium name="The Broad Institute Genome Sequencing Platform"/>
            <consortium name="Broad Institute Genome Sequencing Center for Infectious Disease"/>
            <person name="Ma L.-J."/>
            <person name="Dead R."/>
            <person name="Young S."/>
            <person name="Zeng Q."/>
            <person name="Koehrsen M."/>
            <person name="Alvarado L."/>
            <person name="Berlin A."/>
            <person name="Chapman S.B."/>
            <person name="Chen Z."/>
            <person name="Freedman E."/>
            <person name="Gellesch M."/>
            <person name="Goldberg J."/>
            <person name="Griggs A."/>
            <person name="Gujja S."/>
            <person name="Heilman E.R."/>
            <person name="Heiman D."/>
            <person name="Hepburn T."/>
            <person name="Howarth C."/>
            <person name="Jen D."/>
            <person name="Larson L."/>
            <person name="Mehta T."/>
            <person name="Neiman D."/>
            <person name="Pearson M."/>
            <person name="Roberts A."/>
            <person name="Saif S."/>
            <person name="Shea T."/>
            <person name="Shenoy N."/>
            <person name="Sisk P."/>
            <person name="Stolte C."/>
            <person name="Sykes S."/>
            <person name="Walk T."/>
            <person name="White J."/>
            <person name="Yandava C."/>
            <person name="Haas B."/>
            <person name="Nusbaum C."/>
            <person name="Birren B."/>
        </authorList>
    </citation>
    <scope>NUCLEOTIDE SEQUENCE</scope>
    <source>
        <strain evidence="2">ATCC 64411</strain>
    </source>
</reference>
<reference evidence="4" key="1">
    <citation type="submission" date="2010-05" db="EMBL/GenBank/DDBJ databases">
        <title>The genome sequence of Magnaporthe poae strain ATCC 64411.</title>
        <authorList>
            <person name="Ma L.-J."/>
            <person name="Dead R."/>
            <person name="Young S."/>
            <person name="Zeng Q."/>
            <person name="Koehrsen M."/>
            <person name="Alvarado L."/>
            <person name="Berlin A."/>
            <person name="Chapman S.B."/>
            <person name="Chen Z."/>
            <person name="Freedman E."/>
            <person name="Gellesch M."/>
            <person name="Goldberg J."/>
            <person name="Griggs A."/>
            <person name="Gujja S."/>
            <person name="Heilman E.R."/>
            <person name="Heiman D."/>
            <person name="Hepburn T."/>
            <person name="Howarth C."/>
            <person name="Jen D."/>
            <person name="Larson L."/>
            <person name="Mehta T."/>
            <person name="Neiman D."/>
            <person name="Pearson M."/>
            <person name="Roberts A."/>
            <person name="Saif S."/>
            <person name="Shea T."/>
            <person name="Shenoy N."/>
            <person name="Sisk P."/>
            <person name="Stolte C."/>
            <person name="Sykes S."/>
            <person name="Walk T."/>
            <person name="White J."/>
            <person name="Yandava C."/>
            <person name="Haas B."/>
            <person name="Nusbaum C."/>
            <person name="Birren B."/>
        </authorList>
    </citation>
    <scope>NUCLEOTIDE SEQUENCE [LARGE SCALE GENOMIC DNA]</scope>
    <source>
        <strain evidence="4">ATCC 64411 / 73-15</strain>
    </source>
</reference>
<evidence type="ECO:0000313" key="4">
    <source>
        <dbReference type="Proteomes" id="UP000011715"/>
    </source>
</evidence>
<keyword evidence="4" id="KW-1185">Reference proteome</keyword>
<dbReference type="EMBL" id="GL876978">
    <property type="protein sequence ID" value="KLU91899.1"/>
    <property type="molecule type" value="Genomic_DNA"/>
</dbReference>
<dbReference type="EMBL" id="ADBL01002677">
    <property type="status" value="NOT_ANNOTATED_CDS"/>
    <property type="molecule type" value="Genomic_DNA"/>
</dbReference>